<protein>
    <submittedName>
        <fullName evidence="2">Uncharacterized protein</fullName>
    </submittedName>
</protein>
<dbReference type="EMBL" id="JAVDYI010000001">
    <property type="protein sequence ID" value="MDR7356449.1"/>
    <property type="molecule type" value="Genomic_DNA"/>
</dbReference>
<proteinExistence type="predicted"/>
<accession>A0ABU2BGC6</accession>
<evidence type="ECO:0000256" key="1">
    <source>
        <dbReference type="SAM" id="MobiDB-lite"/>
    </source>
</evidence>
<name>A0ABU2BGC6_9MICC</name>
<dbReference type="Proteomes" id="UP001183817">
    <property type="component" value="Unassembled WGS sequence"/>
</dbReference>
<sequence length="105" mass="11408">MEWLFWLIGIPVLCIGLLWAASKFTFPTEGGGDGASGFFDALNAFYQPSGTAAQQAREEQKRQVLESAQGQDKDPLAGFPHQPPGHPHEAADGSDDSPQEPWTPR</sequence>
<comment type="caution">
    <text evidence="2">The sequence shown here is derived from an EMBL/GenBank/DDBJ whole genome shotgun (WGS) entry which is preliminary data.</text>
</comment>
<organism evidence="2 3">
    <name type="scientific">Paeniglutamicibacter sulfureus</name>
    <dbReference type="NCBI Taxonomy" id="43666"/>
    <lineage>
        <taxon>Bacteria</taxon>
        <taxon>Bacillati</taxon>
        <taxon>Actinomycetota</taxon>
        <taxon>Actinomycetes</taxon>
        <taxon>Micrococcales</taxon>
        <taxon>Micrococcaceae</taxon>
        <taxon>Paeniglutamicibacter</taxon>
    </lineage>
</organism>
<reference evidence="2 3" key="1">
    <citation type="submission" date="2023-07" db="EMBL/GenBank/DDBJ databases">
        <title>Sequencing the genomes of 1000 actinobacteria strains.</title>
        <authorList>
            <person name="Klenk H.-P."/>
        </authorList>
    </citation>
    <scope>NUCLEOTIDE SEQUENCE [LARGE SCALE GENOMIC DNA]</scope>
    <source>
        <strain evidence="2 3">DSM 20167</strain>
    </source>
</reference>
<feature type="region of interest" description="Disordered" evidence="1">
    <location>
        <begin position="50"/>
        <end position="105"/>
    </location>
</feature>
<keyword evidence="3" id="KW-1185">Reference proteome</keyword>
<evidence type="ECO:0000313" key="3">
    <source>
        <dbReference type="Proteomes" id="UP001183817"/>
    </source>
</evidence>
<evidence type="ECO:0000313" key="2">
    <source>
        <dbReference type="EMBL" id="MDR7356449.1"/>
    </source>
</evidence>
<gene>
    <name evidence="2" type="ORF">J2S64_000140</name>
</gene>
<dbReference type="RefSeq" id="WP_264269656.1">
    <property type="nucleotide sequence ID" value="NZ_BAAAWO010000001.1"/>
</dbReference>